<sequence>MCDTFVALSNVTKDNSIIFAKNSDREPAEPHIGIFVERKKHNEKKVKCTYIEVDQVPETYACMLFKPSWIWGAEMGINEYGVVIGNEAVFTKLISKEESLIGMDYVRLALERSKNTEEAVEVIIKLLKQYGQGGKCGYKKNLTYDNSYMIVDFNKAFVLETAGREWAVKEIKDFDSISNSLSIKKDHFKSSVGKDIDFKATFERRLIAKVASGDFRRALTREELRKRRGNIDLNNVFKITRIHTNSKNIFNGSMKNICMHAWSLISSETTGSIVVKLKDGEIQIFATLSPRPCLSVYKPLLFNGKFLFSENETRKAIKYWQKRRKLVLELSKNKTLANEFILQRDKLEKRALNMEWNEGNIEEIWKEEEKLISKFL</sequence>
<dbReference type="Pfam" id="PF03417">
    <property type="entry name" value="AAT"/>
    <property type="match status" value="1"/>
</dbReference>
<evidence type="ECO:0000313" key="2">
    <source>
        <dbReference type="EMBL" id="QTA37576.1"/>
    </source>
</evidence>
<keyword evidence="3" id="KW-1185">Reference proteome</keyword>
<evidence type="ECO:0000259" key="1">
    <source>
        <dbReference type="Pfam" id="PF03417"/>
    </source>
</evidence>
<reference evidence="2 3" key="1">
    <citation type="submission" date="2021-03" db="EMBL/GenBank/DDBJ databases">
        <title>Thermosipho ferrireducens sp.nov., an anaerobic thermophilic iron-reducing bacterium isolated from a deep-sea hydrothermal sulfide deposits.</title>
        <authorList>
            <person name="Zeng X."/>
            <person name="Chen Y."/>
            <person name="Shao Z."/>
        </authorList>
    </citation>
    <scope>NUCLEOTIDE SEQUENCE [LARGE SCALE GENOMIC DNA]</scope>
    <source>
        <strain evidence="2 3">JL129W03</strain>
    </source>
</reference>
<name>A0ABX7S8H5_9BACT</name>
<protein>
    <submittedName>
        <fullName evidence="2">Peptidase U34</fullName>
    </submittedName>
</protein>
<dbReference type="Proteomes" id="UP000671862">
    <property type="component" value="Chromosome"/>
</dbReference>
<dbReference type="EMBL" id="CP071446">
    <property type="protein sequence ID" value="QTA37576.1"/>
    <property type="molecule type" value="Genomic_DNA"/>
</dbReference>
<dbReference type="InterPro" id="IPR005079">
    <property type="entry name" value="Peptidase_C45_hydrolase"/>
</dbReference>
<accession>A0ABX7S8H5</accession>
<dbReference type="PANTHER" id="PTHR12994">
    <property type="entry name" value="SECERNIN"/>
    <property type="match status" value="1"/>
</dbReference>
<organism evidence="2 3">
    <name type="scientific">Thermosipho ferrireducens</name>
    <dbReference type="NCBI Taxonomy" id="2571116"/>
    <lineage>
        <taxon>Bacteria</taxon>
        <taxon>Thermotogati</taxon>
        <taxon>Thermotogota</taxon>
        <taxon>Thermotogae</taxon>
        <taxon>Thermotogales</taxon>
        <taxon>Fervidobacteriaceae</taxon>
        <taxon>Thermosipho</taxon>
    </lineage>
</organism>
<dbReference type="Gene3D" id="3.60.60.10">
    <property type="entry name" value="Penicillin V Acylase, Chain A"/>
    <property type="match status" value="1"/>
</dbReference>
<dbReference type="PANTHER" id="PTHR12994:SF17">
    <property type="entry name" value="LD30995P"/>
    <property type="match status" value="1"/>
</dbReference>
<dbReference type="InterPro" id="IPR005322">
    <property type="entry name" value="Peptidase_C69"/>
</dbReference>
<feature type="domain" description="Peptidase C45 hydrolase" evidence="1">
    <location>
        <begin position="15"/>
        <end position="129"/>
    </location>
</feature>
<gene>
    <name evidence="2" type="ORF">JYK00_07535</name>
</gene>
<evidence type="ECO:0000313" key="3">
    <source>
        <dbReference type="Proteomes" id="UP000671862"/>
    </source>
</evidence>
<dbReference type="RefSeq" id="WP_207566300.1">
    <property type="nucleotide sequence ID" value="NZ_CP071446.1"/>
</dbReference>
<proteinExistence type="predicted"/>